<protein>
    <submittedName>
        <fullName evidence="2">Uncharacterized protein</fullName>
    </submittedName>
</protein>
<keyword evidence="1" id="KW-0812">Transmembrane</keyword>
<name>A0A182MNI4_9DIPT</name>
<organism evidence="2 3">
    <name type="scientific">Anopheles culicifacies</name>
    <dbReference type="NCBI Taxonomy" id="139723"/>
    <lineage>
        <taxon>Eukaryota</taxon>
        <taxon>Metazoa</taxon>
        <taxon>Ecdysozoa</taxon>
        <taxon>Arthropoda</taxon>
        <taxon>Hexapoda</taxon>
        <taxon>Insecta</taxon>
        <taxon>Pterygota</taxon>
        <taxon>Neoptera</taxon>
        <taxon>Endopterygota</taxon>
        <taxon>Diptera</taxon>
        <taxon>Nematocera</taxon>
        <taxon>Culicoidea</taxon>
        <taxon>Culicidae</taxon>
        <taxon>Anophelinae</taxon>
        <taxon>Anopheles</taxon>
        <taxon>culicifacies species complex</taxon>
    </lineage>
</organism>
<dbReference type="EMBL" id="AXCM01004712">
    <property type="status" value="NOT_ANNOTATED_CDS"/>
    <property type="molecule type" value="Genomic_DNA"/>
</dbReference>
<reference evidence="3" key="1">
    <citation type="submission" date="2013-09" db="EMBL/GenBank/DDBJ databases">
        <title>The Genome Sequence of Anopheles culicifacies species A.</title>
        <authorList>
            <consortium name="The Broad Institute Genomics Platform"/>
            <person name="Neafsey D.E."/>
            <person name="Besansky N."/>
            <person name="Howell P."/>
            <person name="Walton C."/>
            <person name="Young S.K."/>
            <person name="Zeng Q."/>
            <person name="Gargeya S."/>
            <person name="Fitzgerald M."/>
            <person name="Haas B."/>
            <person name="Abouelleil A."/>
            <person name="Allen A.W."/>
            <person name="Alvarado L."/>
            <person name="Arachchi H.M."/>
            <person name="Berlin A.M."/>
            <person name="Chapman S.B."/>
            <person name="Gainer-Dewar J."/>
            <person name="Goldberg J."/>
            <person name="Griggs A."/>
            <person name="Gujja S."/>
            <person name="Hansen M."/>
            <person name="Howarth C."/>
            <person name="Imamovic A."/>
            <person name="Ireland A."/>
            <person name="Larimer J."/>
            <person name="McCowan C."/>
            <person name="Murphy C."/>
            <person name="Pearson M."/>
            <person name="Poon T.W."/>
            <person name="Priest M."/>
            <person name="Roberts A."/>
            <person name="Saif S."/>
            <person name="Shea T."/>
            <person name="Sisk P."/>
            <person name="Sykes S."/>
            <person name="Wortman J."/>
            <person name="Nusbaum C."/>
            <person name="Birren B."/>
        </authorList>
    </citation>
    <scope>NUCLEOTIDE SEQUENCE [LARGE SCALE GENOMIC DNA]</scope>
    <source>
        <strain evidence="3">A-37</strain>
    </source>
</reference>
<feature type="transmembrane region" description="Helical" evidence="1">
    <location>
        <begin position="15"/>
        <end position="31"/>
    </location>
</feature>
<sequence>MEYAVTLWNHSTDRGWSQLIFIVFLAGELGVRRAESRLKPRDPLEGPVSCPQSGNKPVENGAALYRCGSRAPQEVDHKSSESCGFVNSPLSFTDEPARKNVRLLHNTWAAVGCRGVCRASVLVPVM</sequence>
<dbReference type="AlphaFoldDB" id="A0A182MNI4"/>
<reference evidence="2" key="2">
    <citation type="submission" date="2020-05" db="UniProtKB">
        <authorList>
            <consortium name="EnsemblMetazoa"/>
        </authorList>
    </citation>
    <scope>IDENTIFICATION</scope>
    <source>
        <strain evidence="2">A-37</strain>
    </source>
</reference>
<keyword evidence="1" id="KW-1133">Transmembrane helix</keyword>
<proteinExistence type="predicted"/>
<dbReference type="VEuPathDB" id="VectorBase:ACUA022530"/>
<evidence type="ECO:0000256" key="1">
    <source>
        <dbReference type="SAM" id="Phobius"/>
    </source>
</evidence>
<dbReference type="EnsemblMetazoa" id="ACUA022530-RA">
    <property type="protein sequence ID" value="ACUA022530-PA"/>
    <property type="gene ID" value="ACUA022530"/>
</dbReference>
<accession>A0A182MNI4</accession>
<evidence type="ECO:0000313" key="2">
    <source>
        <dbReference type="EnsemblMetazoa" id="ACUA022530-PA"/>
    </source>
</evidence>
<keyword evidence="1" id="KW-0472">Membrane</keyword>
<dbReference type="Proteomes" id="UP000075883">
    <property type="component" value="Unassembled WGS sequence"/>
</dbReference>
<keyword evidence="3" id="KW-1185">Reference proteome</keyword>
<evidence type="ECO:0000313" key="3">
    <source>
        <dbReference type="Proteomes" id="UP000075883"/>
    </source>
</evidence>